<comment type="caution">
    <text evidence="1">The sequence shown here is derived from an EMBL/GenBank/DDBJ whole genome shotgun (WGS) entry which is preliminary data.</text>
</comment>
<sequence length="113" mass="11694">MATNNNTELDTTIAALDQGLNEAKTDASATIHNWIGTLNGSNDQAQKKIAGDLQLLESALGADTVNTNEVKQLLASLGQQTTAAAGRAEGLTSNKLAQLGRKLTDAAASMDVQ</sequence>
<accession>A0ABM9B558</accession>
<dbReference type="Proteomes" id="UP000837803">
    <property type="component" value="Unassembled WGS sequence"/>
</dbReference>
<reference evidence="1" key="1">
    <citation type="submission" date="2021-12" db="EMBL/GenBank/DDBJ databases">
        <authorList>
            <person name="Rodrigo-Torres L."/>
            <person name="Arahal R. D."/>
            <person name="Lucena T."/>
        </authorList>
    </citation>
    <scope>NUCLEOTIDE SEQUENCE</scope>
    <source>
        <strain evidence="1">CECT 8419</strain>
    </source>
</reference>
<gene>
    <name evidence="1" type="ORF">LEM8419_03394</name>
</gene>
<proteinExistence type="predicted"/>
<dbReference type="EMBL" id="CAKLPZ010000005">
    <property type="protein sequence ID" value="CAH1002515.1"/>
    <property type="molecule type" value="Genomic_DNA"/>
</dbReference>
<dbReference type="RefSeq" id="WP_238752349.1">
    <property type="nucleotide sequence ID" value="NZ_CAKLPZ010000005.1"/>
</dbReference>
<protein>
    <submittedName>
        <fullName evidence="1">Uncharacterized protein</fullName>
    </submittedName>
</protein>
<name>A0ABM9B558_9BACT</name>
<evidence type="ECO:0000313" key="2">
    <source>
        <dbReference type="Proteomes" id="UP000837803"/>
    </source>
</evidence>
<organism evidence="1 2">
    <name type="scientific">Neolewinella maritima</name>
    <dbReference type="NCBI Taxonomy" id="1383882"/>
    <lineage>
        <taxon>Bacteria</taxon>
        <taxon>Pseudomonadati</taxon>
        <taxon>Bacteroidota</taxon>
        <taxon>Saprospiria</taxon>
        <taxon>Saprospirales</taxon>
        <taxon>Lewinellaceae</taxon>
        <taxon>Neolewinella</taxon>
    </lineage>
</organism>
<evidence type="ECO:0000313" key="1">
    <source>
        <dbReference type="EMBL" id="CAH1002515.1"/>
    </source>
</evidence>
<keyword evidence="2" id="KW-1185">Reference proteome</keyword>